<comment type="caution">
    <text evidence="2">The sequence shown here is derived from an EMBL/GenBank/DDBJ whole genome shotgun (WGS) entry which is preliminary data.</text>
</comment>
<feature type="compositionally biased region" description="Basic and acidic residues" evidence="1">
    <location>
        <begin position="185"/>
        <end position="194"/>
    </location>
</feature>
<feature type="compositionally biased region" description="Gly residues" evidence="1">
    <location>
        <begin position="220"/>
        <end position="234"/>
    </location>
</feature>
<organism evidence="2 3">
    <name type="scientific">Oryza meyeriana var. granulata</name>
    <dbReference type="NCBI Taxonomy" id="110450"/>
    <lineage>
        <taxon>Eukaryota</taxon>
        <taxon>Viridiplantae</taxon>
        <taxon>Streptophyta</taxon>
        <taxon>Embryophyta</taxon>
        <taxon>Tracheophyta</taxon>
        <taxon>Spermatophyta</taxon>
        <taxon>Magnoliopsida</taxon>
        <taxon>Liliopsida</taxon>
        <taxon>Poales</taxon>
        <taxon>Poaceae</taxon>
        <taxon>BOP clade</taxon>
        <taxon>Oryzoideae</taxon>
        <taxon>Oryzeae</taxon>
        <taxon>Oryzinae</taxon>
        <taxon>Oryza</taxon>
        <taxon>Oryza meyeriana</taxon>
    </lineage>
</organism>
<dbReference type="AlphaFoldDB" id="A0A6G1DCL3"/>
<feature type="compositionally biased region" description="Gly residues" evidence="1">
    <location>
        <begin position="170"/>
        <end position="184"/>
    </location>
</feature>
<feature type="region of interest" description="Disordered" evidence="1">
    <location>
        <begin position="34"/>
        <end position="77"/>
    </location>
</feature>
<reference evidence="2 3" key="1">
    <citation type="submission" date="2019-11" db="EMBL/GenBank/DDBJ databases">
        <title>Whole genome sequence of Oryza granulata.</title>
        <authorList>
            <person name="Li W."/>
        </authorList>
    </citation>
    <scope>NUCLEOTIDE SEQUENCE [LARGE SCALE GENOMIC DNA]</scope>
    <source>
        <strain evidence="3">cv. Menghai</strain>
        <tissue evidence="2">Leaf</tissue>
    </source>
</reference>
<proteinExistence type="predicted"/>
<feature type="region of interest" description="Disordered" evidence="1">
    <location>
        <begin position="118"/>
        <end position="284"/>
    </location>
</feature>
<evidence type="ECO:0000313" key="2">
    <source>
        <dbReference type="EMBL" id="KAF0910166.1"/>
    </source>
</evidence>
<evidence type="ECO:0000256" key="1">
    <source>
        <dbReference type="SAM" id="MobiDB-lite"/>
    </source>
</evidence>
<name>A0A6G1DCL3_9ORYZ</name>
<gene>
    <name evidence="2" type="ORF">E2562_001380</name>
</gene>
<keyword evidence="3" id="KW-1185">Reference proteome</keyword>
<feature type="compositionally biased region" description="Basic residues" evidence="1">
    <location>
        <begin position="41"/>
        <end position="56"/>
    </location>
</feature>
<dbReference type="EMBL" id="SPHZ02000006">
    <property type="protein sequence ID" value="KAF0910166.1"/>
    <property type="molecule type" value="Genomic_DNA"/>
</dbReference>
<accession>A0A6G1DCL3</accession>
<feature type="compositionally biased region" description="Gly residues" evidence="1">
    <location>
        <begin position="273"/>
        <end position="284"/>
    </location>
</feature>
<feature type="compositionally biased region" description="Basic and acidic residues" evidence="1">
    <location>
        <begin position="235"/>
        <end position="244"/>
    </location>
</feature>
<protein>
    <submittedName>
        <fullName evidence="2">Uncharacterized protein</fullName>
    </submittedName>
</protein>
<dbReference type="Proteomes" id="UP000479710">
    <property type="component" value="Unassembled WGS sequence"/>
</dbReference>
<evidence type="ECO:0000313" key="3">
    <source>
        <dbReference type="Proteomes" id="UP000479710"/>
    </source>
</evidence>
<sequence length="284" mass="28543">MARGRMGRPWRRGTRGGFTRVIWRRRIAAARCNDDSEHGIQPKHRPKGTRHTRRTKGTLTGGVRVLGGDSGQNTSRKDCEATATMFAAPRRKQRQGGGLQAPGCALQGEETVFAAETRPEALDGVEASTADRRSRNGWASGSRAPLKTAKAREGNCGTPSTSATVEAEQDGGGAELAGETGGADGRPRGRRANDSGRGGGDPGGEVPALGVGGEVEAEQDGGGAELAGKTGGADGRPRGRHANDGGRGGGDPGGKVPALGVGGVGGEVEHGRGGGGSGGAGGSD</sequence>